<proteinExistence type="predicted"/>
<reference evidence="1" key="1">
    <citation type="submission" date="2020-11" db="EMBL/GenBank/DDBJ databases">
        <authorList>
            <person name="Whitehead M."/>
        </authorList>
    </citation>
    <scope>NUCLEOTIDE SEQUENCE</scope>
    <source>
        <strain evidence="1">EGII</strain>
    </source>
</reference>
<comment type="caution">
    <text evidence="1">The sequence shown here is derived from an EMBL/GenBank/DDBJ whole genome shotgun (WGS) entry which is preliminary data.</text>
</comment>
<dbReference type="EMBL" id="CAJHJT010000023">
    <property type="protein sequence ID" value="CAD7000934.1"/>
    <property type="molecule type" value="Genomic_DNA"/>
</dbReference>
<accession>A0A811UQC0</accession>
<organism evidence="1 2">
    <name type="scientific">Ceratitis capitata</name>
    <name type="common">Mediterranean fruit fly</name>
    <name type="synonym">Tephritis capitata</name>
    <dbReference type="NCBI Taxonomy" id="7213"/>
    <lineage>
        <taxon>Eukaryota</taxon>
        <taxon>Metazoa</taxon>
        <taxon>Ecdysozoa</taxon>
        <taxon>Arthropoda</taxon>
        <taxon>Hexapoda</taxon>
        <taxon>Insecta</taxon>
        <taxon>Pterygota</taxon>
        <taxon>Neoptera</taxon>
        <taxon>Endopterygota</taxon>
        <taxon>Diptera</taxon>
        <taxon>Brachycera</taxon>
        <taxon>Muscomorpha</taxon>
        <taxon>Tephritoidea</taxon>
        <taxon>Tephritidae</taxon>
        <taxon>Ceratitis</taxon>
        <taxon>Ceratitis</taxon>
    </lineage>
</organism>
<gene>
    <name evidence="1" type="ORF">CCAP1982_LOCUS9407</name>
</gene>
<sequence>MELLQRNRAWAKLPIDRAYKAAKQTTEAPTKEAAYNDFMRCSQKLYAYSGEENFVDPIEDIEQTEEKNFQTHSLLHAQIADLPGSSQATAFREDDPIDRLAVQQASFLETFAARHKGDALASTQHIRVADENYEQAWDRFSSGTTANR</sequence>
<dbReference type="AlphaFoldDB" id="A0A811UQC0"/>
<name>A0A811UQC0_CERCA</name>
<keyword evidence="2" id="KW-1185">Reference proteome</keyword>
<protein>
    <submittedName>
        <fullName evidence="1">(Mediterranean fruit fly) hypothetical protein</fullName>
    </submittedName>
</protein>
<evidence type="ECO:0000313" key="1">
    <source>
        <dbReference type="EMBL" id="CAD7000934.1"/>
    </source>
</evidence>
<evidence type="ECO:0000313" key="2">
    <source>
        <dbReference type="Proteomes" id="UP000606786"/>
    </source>
</evidence>
<dbReference type="Proteomes" id="UP000606786">
    <property type="component" value="Unassembled WGS sequence"/>
</dbReference>